<dbReference type="Proteomes" id="UP000077242">
    <property type="component" value="Unassembled WGS sequence"/>
</dbReference>
<organism evidence="1 2">
    <name type="scientific">Pseudomonas monteilii</name>
    <dbReference type="NCBI Taxonomy" id="76759"/>
    <lineage>
        <taxon>Bacteria</taxon>
        <taxon>Pseudomonadati</taxon>
        <taxon>Pseudomonadota</taxon>
        <taxon>Gammaproteobacteria</taxon>
        <taxon>Pseudomonadales</taxon>
        <taxon>Pseudomonadaceae</taxon>
        <taxon>Pseudomonas</taxon>
    </lineage>
</organism>
<comment type="caution">
    <text evidence="1">The sequence shown here is derived from an EMBL/GenBank/DDBJ whole genome shotgun (WGS) entry which is preliminary data.</text>
</comment>
<accession>A0AAP7KFW8</accession>
<protein>
    <submittedName>
        <fullName evidence="1">Uncharacterized protein</fullName>
    </submittedName>
</protein>
<reference evidence="2" key="1">
    <citation type="submission" date="2016-02" db="EMBL/GenBank/DDBJ databases">
        <title>Dietzia cinnamea strain CD11_5 genome sequencing and assembly.</title>
        <authorList>
            <person name="Kaur G."/>
            <person name="Nair G.R."/>
            <person name="Mayilraj S."/>
        </authorList>
    </citation>
    <scope>NUCLEOTIDE SEQUENCE [LARGE SCALE GENOMIC DNA]</scope>
    <source>
        <strain evidence="2">CD10_2</strain>
    </source>
</reference>
<sequence length="85" mass="9886">MLSGGKIKNLQTFFTNLISFIIFEPASRLVTPNTQDKDIPAHRILTSRQRYNSIPIHKIRSEATRLKRVLEVPTIVRIVWILFLI</sequence>
<name>A0AAP7KFW8_9PSED</name>
<gene>
    <name evidence="1" type="ORF">AYJ70_22150</name>
</gene>
<evidence type="ECO:0000313" key="2">
    <source>
        <dbReference type="Proteomes" id="UP000077242"/>
    </source>
</evidence>
<proteinExistence type="predicted"/>
<dbReference type="AlphaFoldDB" id="A0AAP7KFW8"/>
<evidence type="ECO:0000313" key="1">
    <source>
        <dbReference type="EMBL" id="OAH50601.1"/>
    </source>
</evidence>
<dbReference type="EMBL" id="LSTU01000031">
    <property type="protein sequence ID" value="OAH50601.1"/>
    <property type="molecule type" value="Genomic_DNA"/>
</dbReference>